<dbReference type="Gene3D" id="1.10.510.10">
    <property type="entry name" value="Transferase(Phosphotransferase) domain 1"/>
    <property type="match status" value="1"/>
</dbReference>
<dbReference type="AlphaFoldDB" id="A0A397T946"/>
<dbReference type="STRING" id="658196.A0A397T946"/>
<evidence type="ECO:0000259" key="1">
    <source>
        <dbReference type="PROSITE" id="PS50011"/>
    </source>
</evidence>
<sequence>MYISDVGLCGEADNVDETKIYGIMPYVAPEVSCGKPYTQAADIYNFVMVMYFVTGRQHFENRAQDHELALNICNRIRLPKFDNWNTEKKEILKQFKKADEYRKANHSPIKNNQSIIHPESRILLNPFTQDFHYSEVIDFTELSIANKK</sequence>
<evidence type="ECO:0000313" key="3">
    <source>
        <dbReference type="Proteomes" id="UP000265703"/>
    </source>
</evidence>
<gene>
    <name evidence="2" type="ORF">C1645_865035</name>
</gene>
<dbReference type="GO" id="GO:0005524">
    <property type="term" value="F:ATP binding"/>
    <property type="evidence" value="ECO:0007669"/>
    <property type="project" value="InterPro"/>
</dbReference>
<dbReference type="InterPro" id="IPR001245">
    <property type="entry name" value="Ser-Thr/Tyr_kinase_cat_dom"/>
</dbReference>
<evidence type="ECO:0000313" key="2">
    <source>
        <dbReference type="EMBL" id="RIA94402.1"/>
    </source>
</evidence>
<dbReference type="InterPro" id="IPR000719">
    <property type="entry name" value="Prot_kinase_dom"/>
</dbReference>
<dbReference type="EMBL" id="QKYT01000081">
    <property type="protein sequence ID" value="RIA94402.1"/>
    <property type="molecule type" value="Genomic_DNA"/>
</dbReference>
<proteinExistence type="predicted"/>
<organism evidence="2 3">
    <name type="scientific">Glomus cerebriforme</name>
    <dbReference type="NCBI Taxonomy" id="658196"/>
    <lineage>
        <taxon>Eukaryota</taxon>
        <taxon>Fungi</taxon>
        <taxon>Fungi incertae sedis</taxon>
        <taxon>Mucoromycota</taxon>
        <taxon>Glomeromycotina</taxon>
        <taxon>Glomeromycetes</taxon>
        <taxon>Glomerales</taxon>
        <taxon>Glomeraceae</taxon>
        <taxon>Glomus</taxon>
    </lineage>
</organism>
<keyword evidence="3" id="KW-1185">Reference proteome</keyword>
<feature type="domain" description="Protein kinase" evidence="1">
    <location>
        <begin position="1"/>
        <end position="120"/>
    </location>
</feature>
<name>A0A397T946_9GLOM</name>
<dbReference type="PROSITE" id="PS50011">
    <property type="entry name" value="PROTEIN_KINASE_DOM"/>
    <property type="match status" value="1"/>
</dbReference>
<comment type="caution">
    <text evidence="2">The sequence shown here is derived from an EMBL/GenBank/DDBJ whole genome shotgun (WGS) entry which is preliminary data.</text>
</comment>
<dbReference type="Proteomes" id="UP000265703">
    <property type="component" value="Unassembled WGS sequence"/>
</dbReference>
<dbReference type="GO" id="GO:0004672">
    <property type="term" value="F:protein kinase activity"/>
    <property type="evidence" value="ECO:0007669"/>
    <property type="project" value="InterPro"/>
</dbReference>
<reference evidence="2 3" key="1">
    <citation type="submission" date="2018-06" db="EMBL/GenBank/DDBJ databases">
        <title>Comparative genomics reveals the genomic features of Rhizophagus irregularis, R. cerebriforme, R. diaphanum and Gigaspora rosea, and their symbiotic lifestyle signature.</title>
        <authorList>
            <person name="Morin E."/>
            <person name="San Clemente H."/>
            <person name="Chen E.C.H."/>
            <person name="De La Providencia I."/>
            <person name="Hainaut M."/>
            <person name="Kuo A."/>
            <person name="Kohler A."/>
            <person name="Murat C."/>
            <person name="Tang N."/>
            <person name="Roy S."/>
            <person name="Loubradou J."/>
            <person name="Henrissat B."/>
            <person name="Grigoriev I.V."/>
            <person name="Corradi N."/>
            <person name="Roux C."/>
            <person name="Martin F.M."/>
        </authorList>
    </citation>
    <scope>NUCLEOTIDE SEQUENCE [LARGE SCALE GENOMIC DNA]</scope>
    <source>
        <strain evidence="2 3">DAOM 227022</strain>
    </source>
</reference>
<dbReference type="InterPro" id="IPR011009">
    <property type="entry name" value="Kinase-like_dom_sf"/>
</dbReference>
<dbReference type="Pfam" id="PF07714">
    <property type="entry name" value="PK_Tyr_Ser-Thr"/>
    <property type="match status" value="1"/>
</dbReference>
<dbReference type="SUPFAM" id="SSF56112">
    <property type="entry name" value="Protein kinase-like (PK-like)"/>
    <property type="match status" value="1"/>
</dbReference>
<protein>
    <recommendedName>
        <fullName evidence="1">Protein kinase domain-containing protein</fullName>
    </recommendedName>
</protein>
<accession>A0A397T946</accession>